<evidence type="ECO:0000256" key="2">
    <source>
        <dbReference type="SAM" id="SignalP"/>
    </source>
</evidence>
<organism evidence="4 5">
    <name type="scientific">Elizabethkingia occulta</name>
    <dbReference type="NCBI Taxonomy" id="1867263"/>
    <lineage>
        <taxon>Bacteria</taxon>
        <taxon>Pseudomonadati</taxon>
        <taxon>Bacteroidota</taxon>
        <taxon>Flavobacteriia</taxon>
        <taxon>Flavobacteriales</taxon>
        <taxon>Weeksellaceae</taxon>
        <taxon>Elizabethkingia</taxon>
    </lineage>
</organism>
<dbReference type="AlphaFoldDB" id="A0A1T3MWX5"/>
<dbReference type="EMBL" id="MAHX01000004">
    <property type="protein sequence ID" value="OPC69026.1"/>
    <property type="molecule type" value="Genomic_DNA"/>
</dbReference>
<dbReference type="PANTHER" id="PTHR42951:SF4">
    <property type="entry name" value="ACYL-COENZYME A THIOESTERASE MBLAC2"/>
    <property type="match status" value="1"/>
</dbReference>
<dbReference type="InterPro" id="IPR036866">
    <property type="entry name" value="RibonucZ/Hydroxyglut_hydro"/>
</dbReference>
<keyword evidence="5" id="KW-1185">Reference proteome</keyword>
<dbReference type="SMART" id="SM00849">
    <property type="entry name" value="Lactamase_B"/>
    <property type="match status" value="1"/>
</dbReference>
<gene>
    <name evidence="4" type="ORF">BAZ10_00355</name>
</gene>
<dbReference type="Gene3D" id="3.60.15.10">
    <property type="entry name" value="Ribonuclease Z/Hydroxyacylglutathione hydrolase-like"/>
    <property type="match status" value="1"/>
</dbReference>
<evidence type="ECO:0000256" key="1">
    <source>
        <dbReference type="ARBA" id="ARBA00005250"/>
    </source>
</evidence>
<sequence length="332" mass="37022">MSKFLFNLLLFGGLLFPLSGQSQNINTPEPTNLIAAPNIRPETAIKVANDVWVIPDPRINYIPNIGVIEGKYAVLVVDSGMGPHNGELLLQYVQKIAGNRRIYFTSTHFHPEHNFGASVFGTASVIMNKAQAEELAEKGSDYIQLFRSFGVIERKALEGVKLIMPGIIYSDSLTLDLGDNIVILKETPAHTRGDQIVFTENSKVLFTGDLVENRFFPIMPDADTKGSDWITVMEQMLNMKPKVVVPGHGEIGDDRLIQAVKTYLVTVQSDVLDLVKKGLKQDSIIRTLTQKFKSLHPNWDNAVFIPYEIANFYSEFTHSPLKLPDLSKDLGH</sequence>
<accession>A0A1T3MWX5</accession>
<feature type="domain" description="Metallo-beta-lactamase" evidence="3">
    <location>
        <begin position="62"/>
        <end position="248"/>
    </location>
</feature>
<name>A0A1T3MWX5_9FLAO</name>
<dbReference type="CDD" id="cd16282">
    <property type="entry name" value="metallo-hydrolase-like_MBL-fold"/>
    <property type="match status" value="1"/>
</dbReference>
<keyword evidence="2" id="KW-0732">Signal</keyword>
<dbReference type="RefSeq" id="WP_078770640.1">
    <property type="nucleotide sequence ID" value="NZ_CBCSBR010000056.1"/>
</dbReference>
<dbReference type="PANTHER" id="PTHR42951">
    <property type="entry name" value="METALLO-BETA-LACTAMASE DOMAIN-CONTAINING"/>
    <property type="match status" value="1"/>
</dbReference>
<protein>
    <recommendedName>
        <fullName evidence="3">Metallo-beta-lactamase domain-containing protein</fullName>
    </recommendedName>
</protein>
<dbReference type="Pfam" id="PF00753">
    <property type="entry name" value="Lactamase_B"/>
    <property type="match status" value="1"/>
</dbReference>
<evidence type="ECO:0000313" key="4">
    <source>
        <dbReference type="EMBL" id="OPC69026.1"/>
    </source>
</evidence>
<dbReference type="InterPro" id="IPR001279">
    <property type="entry name" value="Metallo-B-lactamas"/>
</dbReference>
<proteinExistence type="inferred from homology"/>
<dbReference type="Proteomes" id="UP000190813">
    <property type="component" value="Unassembled WGS sequence"/>
</dbReference>
<comment type="similarity">
    <text evidence="1">Belongs to the metallo-beta-lactamase superfamily. Class-B beta-lactamase family.</text>
</comment>
<reference evidence="4 5" key="1">
    <citation type="submission" date="2016-06" db="EMBL/GenBank/DDBJ databases">
        <title>Revisiting the taxonomy of the Elizabethkingia Genus based on Whole-Genome Sequencing, Optical Mapping, and MALDI-TOF.</title>
        <authorList>
            <person name="Nicholson A.C."/>
        </authorList>
    </citation>
    <scope>NUCLEOTIDE SEQUENCE [LARGE SCALE GENOMIC DNA]</scope>
    <source>
        <strain evidence="4 5">G4070</strain>
    </source>
</reference>
<evidence type="ECO:0000313" key="5">
    <source>
        <dbReference type="Proteomes" id="UP000190813"/>
    </source>
</evidence>
<feature type="chain" id="PRO_5012684817" description="Metallo-beta-lactamase domain-containing protein" evidence="2">
    <location>
        <begin position="23"/>
        <end position="332"/>
    </location>
</feature>
<dbReference type="SUPFAM" id="SSF56281">
    <property type="entry name" value="Metallo-hydrolase/oxidoreductase"/>
    <property type="match status" value="1"/>
</dbReference>
<dbReference type="GO" id="GO:0017001">
    <property type="term" value="P:antibiotic catabolic process"/>
    <property type="evidence" value="ECO:0007669"/>
    <property type="project" value="UniProtKB-ARBA"/>
</dbReference>
<feature type="signal peptide" evidence="2">
    <location>
        <begin position="1"/>
        <end position="22"/>
    </location>
</feature>
<comment type="caution">
    <text evidence="4">The sequence shown here is derived from an EMBL/GenBank/DDBJ whole genome shotgun (WGS) entry which is preliminary data.</text>
</comment>
<dbReference type="InterPro" id="IPR050855">
    <property type="entry name" value="NDM-1-like"/>
</dbReference>
<evidence type="ECO:0000259" key="3">
    <source>
        <dbReference type="SMART" id="SM00849"/>
    </source>
</evidence>